<dbReference type="Proteomes" id="UP000632125">
    <property type="component" value="Unassembled WGS sequence"/>
</dbReference>
<dbReference type="InterPro" id="IPR020084">
    <property type="entry name" value="NUDIX_hydrolase_CS"/>
</dbReference>
<protein>
    <submittedName>
        <fullName evidence="5">NUDIX domain-containing protein</fullName>
    </submittedName>
</protein>
<dbReference type="Pfam" id="PF00293">
    <property type="entry name" value="NUDIX"/>
    <property type="match status" value="1"/>
</dbReference>
<keyword evidence="6" id="KW-1185">Reference proteome</keyword>
<gene>
    <name evidence="5" type="ORF">IDH41_06705</name>
</gene>
<dbReference type="PRINTS" id="PR00502">
    <property type="entry name" value="NUDIXFAMILY"/>
</dbReference>
<comment type="caution">
    <text evidence="5">The sequence shown here is derived from an EMBL/GenBank/DDBJ whole genome shotgun (WGS) entry which is preliminary data.</text>
</comment>
<dbReference type="EMBL" id="JACXIY010000008">
    <property type="protein sequence ID" value="MBD2868257.1"/>
    <property type="molecule type" value="Genomic_DNA"/>
</dbReference>
<dbReference type="Gene3D" id="3.90.79.10">
    <property type="entry name" value="Nucleoside Triphosphate Pyrophosphohydrolase"/>
    <property type="match status" value="1"/>
</dbReference>
<dbReference type="InterPro" id="IPR000086">
    <property type="entry name" value="NUDIX_hydrolase_dom"/>
</dbReference>
<evidence type="ECO:0000313" key="5">
    <source>
        <dbReference type="EMBL" id="MBD2868257.1"/>
    </source>
</evidence>
<keyword evidence="2 3" id="KW-0378">Hydrolase</keyword>
<dbReference type="AlphaFoldDB" id="A0A927CJH9"/>
<organism evidence="5 6">
    <name type="scientific">Paenibacillus arenilitoris</name>
    <dbReference type="NCBI Taxonomy" id="2772299"/>
    <lineage>
        <taxon>Bacteria</taxon>
        <taxon>Bacillati</taxon>
        <taxon>Bacillota</taxon>
        <taxon>Bacilli</taxon>
        <taxon>Bacillales</taxon>
        <taxon>Paenibacillaceae</taxon>
        <taxon>Paenibacillus</taxon>
    </lineage>
</organism>
<evidence type="ECO:0000256" key="3">
    <source>
        <dbReference type="RuleBase" id="RU003476"/>
    </source>
</evidence>
<dbReference type="InterPro" id="IPR020476">
    <property type="entry name" value="Nudix_hydrolase"/>
</dbReference>
<dbReference type="GO" id="GO:0016787">
    <property type="term" value="F:hydrolase activity"/>
    <property type="evidence" value="ECO:0007669"/>
    <property type="project" value="UniProtKB-KW"/>
</dbReference>
<reference evidence="5" key="1">
    <citation type="submission" date="2020-09" db="EMBL/GenBank/DDBJ databases">
        <title>A novel bacterium of genus Paenibacillus, isolated from South China Sea.</title>
        <authorList>
            <person name="Huang H."/>
            <person name="Mo K."/>
            <person name="Hu Y."/>
        </authorList>
    </citation>
    <scope>NUCLEOTIDE SEQUENCE</scope>
    <source>
        <strain evidence="5">IB182493</strain>
    </source>
</reference>
<sequence length="144" mass="16005">MKKGQDASGIAVIDGLGRVLLVHQTYGKRSWALPGGMVEEGESAWDAALRELKEEAGISAVGMELSGLYFQPHKNRYIYTFKSFAYEGDIAVDQDEIDEYGFFDVADLPRPISSFTVERIKDALAGGGRTVFREERLAAYEVLY</sequence>
<dbReference type="SUPFAM" id="SSF55811">
    <property type="entry name" value="Nudix"/>
    <property type="match status" value="1"/>
</dbReference>
<comment type="cofactor">
    <cofactor evidence="1">
        <name>Mg(2+)</name>
        <dbReference type="ChEBI" id="CHEBI:18420"/>
    </cofactor>
</comment>
<dbReference type="PANTHER" id="PTHR43046">
    <property type="entry name" value="GDP-MANNOSE MANNOSYL HYDROLASE"/>
    <property type="match status" value="1"/>
</dbReference>
<evidence type="ECO:0000259" key="4">
    <source>
        <dbReference type="PROSITE" id="PS51462"/>
    </source>
</evidence>
<proteinExistence type="inferred from homology"/>
<dbReference type="InterPro" id="IPR015797">
    <property type="entry name" value="NUDIX_hydrolase-like_dom_sf"/>
</dbReference>
<comment type="similarity">
    <text evidence="3">Belongs to the Nudix hydrolase family.</text>
</comment>
<dbReference type="RefSeq" id="WP_190859417.1">
    <property type="nucleotide sequence ID" value="NZ_JACXIY010000008.1"/>
</dbReference>
<dbReference type="PROSITE" id="PS51462">
    <property type="entry name" value="NUDIX"/>
    <property type="match status" value="1"/>
</dbReference>
<evidence type="ECO:0000256" key="2">
    <source>
        <dbReference type="ARBA" id="ARBA00022801"/>
    </source>
</evidence>
<dbReference type="PROSITE" id="PS00893">
    <property type="entry name" value="NUDIX_BOX"/>
    <property type="match status" value="1"/>
</dbReference>
<dbReference type="PANTHER" id="PTHR43046:SF14">
    <property type="entry name" value="MUTT_NUDIX FAMILY PROTEIN"/>
    <property type="match status" value="1"/>
</dbReference>
<name>A0A927CJH9_9BACL</name>
<accession>A0A927CJH9</accession>
<evidence type="ECO:0000313" key="6">
    <source>
        <dbReference type="Proteomes" id="UP000632125"/>
    </source>
</evidence>
<evidence type="ECO:0000256" key="1">
    <source>
        <dbReference type="ARBA" id="ARBA00001946"/>
    </source>
</evidence>
<feature type="domain" description="Nudix hydrolase" evidence="4">
    <location>
        <begin position="3"/>
        <end position="125"/>
    </location>
</feature>